<dbReference type="Pfam" id="PF01257">
    <property type="entry name" value="2Fe-2S_thioredx"/>
    <property type="match status" value="1"/>
</dbReference>
<gene>
    <name evidence="1" type="ORF">AVDCRST_MAG42-3348</name>
</gene>
<dbReference type="AlphaFoldDB" id="A0A6J4J5W4"/>
<accession>A0A6J4J5W4</accession>
<evidence type="ECO:0008006" key="2">
    <source>
        <dbReference type="Google" id="ProtNLM"/>
    </source>
</evidence>
<dbReference type="EMBL" id="CADCTA010000117">
    <property type="protein sequence ID" value="CAA9269258.1"/>
    <property type="molecule type" value="Genomic_DNA"/>
</dbReference>
<name>A0A6J4J5W4_9BACT</name>
<proteinExistence type="predicted"/>
<dbReference type="InterPro" id="IPR036249">
    <property type="entry name" value="Thioredoxin-like_sf"/>
</dbReference>
<reference evidence="1" key="1">
    <citation type="submission" date="2020-02" db="EMBL/GenBank/DDBJ databases">
        <authorList>
            <person name="Meier V. D."/>
        </authorList>
    </citation>
    <scope>NUCLEOTIDE SEQUENCE</scope>
    <source>
        <strain evidence="1">AVDCRST_MAG42</strain>
    </source>
</reference>
<sequence>MGFSSDLSSGTLSHMPQRQQYLFVCTNRRADDHPKGSCMARGAEALQQALKSQLKARGLATLQARACTSSCLDQCTAGPTILVEPDHFFYGRVTLADVPEIVESLATGARVERLVMTAEDLAAG</sequence>
<dbReference type="SUPFAM" id="SSF52833">
    <property type="entry name" value="Thioredoxin-like"/>
    <property type="match status" value="1"/>
</dbReference>
<dbReference type="Gene3D" id="3.40.30.10">
    <property type="entry name" value="Glutaredoxin"/>
    <property type="match status" value="1"/>
</dbReference>
<dbReference type="CDD" id="cd02980">
    <property type="entry name" value="TRX_Fd_family"/>
    <property type="match status" value="1"/>
</dbReference>
<evidence type="ECO:0000313" key="1">
    <source>
        <dbReference type="EMBL" id="CAA9269258.1"/>
    </source>
</evidence>
<organism evidence="1">
    <name type="scientific">uncultured Chthoniobacterales bacterium</name>
    <dbReference type="NCBI Taxonomy" id="1836801"/>
    <lineage>
        <taxon>Bacteria</taxon>
        <taxon>Pseudomonadati</taxon>
        <taxon>Verrucomicrobiota</taxon>
        <taxon>Spartobacteria</taxon>
        <taxon>Chthoniobacterales</taxon>
        <taxon>environmental samples</taxon>
    </lineage>
</organism>
<protein>
    <recommendedName>
        <fullName evidence="2">Ferredoxin, 2Fe-2S</fullName>
    </recommendedName>
</protein>